<dbReference type="InterPro" id="IPR029069">
    <property type="entry name" value="HotDog_dom_sf"/>
</dbReference>
<dbReference type="Pfam" id="PF22818">
    <property type="entry name" value="ApeI-like"/>
    <property type="match status" value="1"/>
</dbReference>
<dbReference type="Proteomes" id="UP000651010">
    <property type="component" value="Unassembled WGS sequence"/>
</dbReference>
<gene>
    <name evidence="2" type="ORF">IGX34_06035</name>
</gene>
<reference evidence="2 3" key="1">
    <citation type="submission" date="2020-09" db="EMBL/GenBank/DDBJ databases">
        <title>Dyella sp. 7MK23 isolated from forest soil.</title>
        <authorList>
            <person name="Fu J."/>
        </authorList>
    </citation>
    <scope>NUCLEOTIDE SEQUENCE [LARGE SCALE GENOMIC DNA]</scope>
    <source>
        <strain evidence="2 3">7MK23</strain>
    </source>
</reference>
<proteinExistence type="predicted"/>
<dbReference type="Gene3D" id="3.10.129.10">
    <property type="entry name" value="Hotdog Thioesterase"/>
    <property type="match status" value="1"/>
</dbReference>
<sequence length="208" mass="22664">MSLDLVRIAEQLRAHAWVNDARCGHAGADAVGIVLALSSAGIQALCQHGRAQLLDSLQQATGCAGNVITWRLFDALPPSATALQINAWLQSPLPREALLLEETMHADAWTLALRVPVDLAYFPGHFPNAPVLPGVAQIEWALALAAPRLGTPLRCHTMEALKFQQLLRPGDRVDLRLQHDAARNKLHFAYRYGEKAFSSGRLAWSANA</sequence>
<evidence type="ECO:0000313" key="3">
    <source>
        <dbReference type="Proteomes" id="UP000651010"/>
    </source>
</evidence>
<name>A0ABR9G7B4_9GAMM</name>
<evidence type="ECO:0000313" key="2">
    <source>
        <dbReference type="EMBL" id="MBE1159938.1"/>
    </source>
</evidence>
<dbReference type="SUPFAM" id="SSF54637">
    <property type="entry name" value="Thioesterase/thiol ester dehydrase-isomerase"/>
    <property type="match status" value="1"/>
</dbReference>
<accession>A0ABR9G7B4</accession>
<dbReference type="InterPro" id="IPR054545">
    <property type="entry name" value="ApeI-like"/>
</dbReference>
<dbReference type="EMBL" id="JACZZA010000002">
    <property type="protein sequence ID" value="MBE1159938.1"/>
    <property type="molecule type" value="Genomic_DNA"/>
</dbReference>
<dbReference type="RefSeq" id="WP_192554786.1">
    <property type="nucleotide sequence ID" value="NZ_JACZZA010000002.1"/>
</dbReference>
<feature type="domain" description="ApeI dehydratase-like" evidence="1">
    <location>
        <begin position="105"/>
        <end position="201"/>
    </location>
</feature>
<protein>
    <recommendedName>
        <fullName evidence="1">ApeI dehydratase-like domain-containing protein</fullName>
    </recommendedName>
</protein>
<comment type="caution">
    <text evidence="2">The sequence shown here is derived from an EMBL/GenBank/DDBJ whole genome shotgun (WGS) entry which is preliminary data.</text>
</comment>
<keyword evidence="3" id="KW-1185">Reference proteome</keyword>
<evidence type="ECO:0000259" key="1">
    <source>
        <dbReference type="Pfam" id="PF22818"/>
    </source>
</evidence>
<organism evidence="2 3">
    <name type="scientific">Dyella acidiphila</name>
    <dbReference type="NCBI Taxonomy" id="2775866"/>
    <lineage>
        <taxon>Bacteria</taxon>
        <taxon>Pseudomonadati</taxon>
        <taxon>Pseudomonadota</taxon>
        <taxon>Gammaproteobacteria</taxon>
        <taxon>Lysobacterales</taxon>
        <taxon>Rhodanobacteraceae</taxon>
        <taxon>Dyella</taxon>
    </lineage>
</organism>